<evidence type="ECO:0000256" key="1">
    <source>
        <dbReference type="SAM" id="MobiDB-lite"/>
    </source>
</evidence>
<feature type="region of interest" description="Disordered" evidence="1">
    <location>
        <begin position="24"/>
        <end position="48"/>
    </location>
</feature>
<comment type="caution">
    <text evidence="2">The sequence shown here is derived from an EMBL/GenBank/DDBJ whole genome shotgun (WGS) entry which is preliminary data.</text>
</comment>
<name>A0AAV7WAW3_PLEWA</name>
<organism evidence="2 3">
    <name type="scientific">Pleurodeles waltl</name>
    <name type="common">Iberian ribbed newt</name>
    <dbReference type="NCBI Taxonomy" id="8319"/>
    <lineage>
        <taxon>Eukaryota</taxon>
        <taxon>Metazoa</taxon>
        <taxon>Chordata</taxon>
        <taxon>Craniata</taxon>
        <taxon>Vertebrata</taxon>
        <taxon>Euteleostomi</taxon>
        <taxon>Amphibia</taxon>
        <taxon>Batrachia</taxon>
        <taxon>Caudata</taxon>
        <taxon>Salamandroidea</taxon>
        <taxon>Salamandridae</taxon>
        <taxon>Pleurodelinae</taxon>
        <taxon>Pleurodeles</taxon>
    </lineage>
</organism>
<accession>A0AAV7WAW3</accession>
<reference evidence="2" key="1">
    <citation type="journal article" date="2022" name="bioRxiv">
        <title>Sequencing and chromosome-scale assembly of the giantPleurodeles waltlgenome.</title>
        <authorList>
            <person name="Brown T."/>
            <person name="Elewa A."/>
            <person name="Iarovenko S."/>
            <person name="Subramanian E."/>
            <person name="Araus A.J."/>
            <person name="Petzold A."/>
            <person name="Susuki M."/>
            <person name="Suzuki K.-i.T."/>
            <person name="Hayashi T."/>
            <person name="Toyoda A."/>
            <person name="Oliveira C."/>
            <person name="Osipova E."/>
            <person name="Leigh N.D."/>
            <person name="Simon A."/>
            <person name="Yun M.H."/>
        </authorList>
    </citation>
    <scope>NUCLEOTIDE SEQUENCE</scope>
    <source>
        <strain evidence="2">20211129_DDA</strain>
        <tissue evidence="2">Liver</tissue>
    </source>
</reference>
<gene>
    <name evidence="2" type="ORF">NDU88_004622</name>
</gene>
<dbReference type="AlphaFoldDB" id="A0AAV7WAW3"/>
<proteinExistence type="predicted"/>
<evidence type="ECO:0000313" key="2">
    <source>
        <dbReference type="EMBL" id="KAJ1209244.1"/>
    </source>
</evidence>
<dbReference type="Proteomes" id="UP001066276">
    <property type="component" value="Chromosome 1_2"/>
</dbReference>
<sequence length="134" mass="14669">MRAASARARGDRWCLVRLEARGGPGGAGDTLGPQSFEAPSAFGSDHGPPGKLGGKRCLVWELPLVLYLPEAVYSLEELLLPHIASGLEPTPQVYGDWLWYTRETSVVMRDERLGQGCRPRCPADQRRLVDPGDL</sequence>
<protein>
    <submittedName>
        <fullName evidence="2">Uncharacterized protein</fullName>
    </submittedName>
</protein>
<evidence type="ECO:0000313" key="3">
    <source>
        <dbReference type="Proteomes" id="UP001066276"/>
    </source>
</evidence>
<keyword evidence="3" id="KW-1185">Reference proteome</keyword>
<dbReference type="EMBL" id="JANPWB010000002">
    <property type="protein sequence ID" value="KAJ1209244.1"/>
    <property type="molecule type" value="Genomic_DNA"/>
</dbReference>